<keyword evidence="1" id="KW-1133">Transmembrane helix</keyword>
<dbReference type="EMBL" id="JAERRH010000023">
    <property type="protein sequence ID" value="MBL1109749.1"/>
    <property type="molecule type" value="Genomic_DNA"/>
</dbReference>
<comment type="caution">
    <text evidence="2">The sequence shown here is derived from an EMBL/GenBank/DDBJ whole genome shotgun (WGS) entry which is preliminary data.</text>
</comment>
<protein>
    <recommendedName>
        <fullName evidence="4">Transporter</fullName>
    </recommendedName>
</protein>
<dbReference type="Proteomes" id="UP000621386">
    <property type="component" value="Unassembled WGS sequence"/>
</dbReference>
<accession>A0ABS1PC51</accession>
<evidence type="ECO:0000256" key="1">
    <source>
        <dbReference type="SAM" id="Phobius"/>
    </source>
</evidence>
<evidence type="ECO:0008006" key="4">
    <source>
        <dbReference type="Google" id="ProtNLM"/>
    </source>
</evidence>
<evidence type="ECO:0000313" key="2">
    <source>
        <dbReference type="EMBL" id="MBL1109749.1"/>
    </source>
</evidence>
<proteinExistence type="predicted"/>
<feature type="transmembrane region" description="Helical" evidence="1">
    <location>
        <begin position="47"/>
        <end position="69"/>
    </location>
</feature>
<keyword evidence="3" id="KW-1185">Reference proteome</keyword>
<name>A0ABS1PC51_9ACTN</name>
<keyword evidence="1" id="KW-0472">Membrane</keyword>
<organism evidence="2 3">
    <name type="scientific">Streptomyces musisoli</name>
    <dbReference type="NCBI Taxonomy" id="2802280"/>
    <lineage>
        <taxon>Bacteria</taxon>
        <taxon>Bacillati</taxon>
        <taxon>Actinomycetota</taxon>
        <taxon>Actinomycetes</taxon>
        <taxon>Kitasatosporales</taxon>
        <taxon>Streptomycetaceae</taxon>
        <taxon>Streptomyces</taxon>
    </lineage>
</organism>
<feature type="transmembrane region" description="Helical" evidence="1">
    <location>
        <begin position="21"/>
        <end position="41"/>
    </location>
</feature>
<dbReference type="RefSeq" id="WP_201826168.1">
    <property type="nucleotide sequence ID" value="NZ_JAERRH010000023.1"/>
</dbReference>
<reference evidence="2 3" key="1">
    <citation type="submission" date="2021-01" db="EMBL/GenBank/DDBJ databases">
        <title>WGS of actinomycetes isolated from Thailand.</title>
        <authorList>
            <person name="Thawai C."/>
        </authorList>
    </citation>
    <scope>NUCLEOTIDE SEQUENCE [LARGE SCALE GENOMIC DNA]</scope>
    <source>
        <strain evidence="2 3">CH5-8</strain>
    </source>
</reference>
<gene>
    <name evidence="2" type="ORF">JK361_35120</name>
</gene>
<keyword evidence="1" id="KW-0812">Transmembrane</keyword>
<evidence type="ECO:0000313" key="3">
    <source>
        <dbReference type="Proteomes" id="UP000621386"/>
    </source>
</evidence>
<sequence length="91" mass="9299">MDQNSEASVSDFGAQSRFGMAQALVVLGFLTAAVVLCLLTSMTVHAILALLAVSGLTAVAVLFLFTACLRNGGTGRRLLRLLNALASGSGS</sequence>